<keyword evidence="1" id="KW-0547">Nucleotide-binding</keyword>
<keyword evidence="5" id="KW-1185">Reference proteome</keyword>
<dbReference type="InterPro" id="IPR000719">
    <property type="entry name" value="Prot_kinase_dom"/>
</dbReference>
<organism evidence="4 5">
    <name type="scientific">Lichtheimia corymbifera JMRC:FSU:9682</name>
    <dbReference type="NCBI Taxonomy" id="1263082"/>
    <lineage>
        <taxon>Eukaryota</taxon>
        <taxon>Fungi</taxon>
        <taxon>Fungi incertae sedis</taxon>
        <taxon>Mucoromycota</taxon>
        <taxon>Mucoromycotina</taxon>
        <taxon>Mucoromycetes</taxon>
        <taxon>Mucorales</taxon>
        <taxon>Lichtheimiaceae</taxon>
        <taxon>Lichtheimia</taxon>
    </lineage>
</organism>
<dbReference type="SMART" id="SM00220">
    <property type="entry name" value="S_TKc"/>
    <property type="match status" value="1"/>
</dbReference>
<dbReference type="EMBL" id="CBTN010000011">
    <property type="protein sequence ID" value="CDH51787.1"/>
    <property type="molecule type" value="Genomic_DNA"/>
</dbReference>
<dbReference type="PANTHER" id="PTHR11909">
    <property type="entry name" value="CASEIN KINASE-RELATED"/>
    <property type="match status" value="1"/>
</dbReference>
<dbReference type="PROSITE" id="PS50011">
    <property type="entry name" value="PROTEIN_KINASE_DOM"/>
    <property type="match status" value="1"/>
</dbReference>
<feature type="compositionally biased region" description="Polar residues" evidence="2">
    <location>
        <begin position="596"/>
        <end position="611"/>
    </location>
</feature>
<feature type="compositionally biased region" description="Basic and acidic residues" evidence="2">
    <location>
        <begin position="387"/>
        <end position="410"/>
    </location>
</feature>
<dbReference type="AlphaFoldDB" id="A0A068RQ80"/>
<feature type="compositionally biased region" description="Low complexity" evidence="2">
    <location>
        <begin position="633"/>
        <end position="643"/>
    </location>
</feature>
<feature type="compositionally biased region" description="Basic residues" evidence="2">
    <location>
        <begin position="680"/>
        <end position="691"/>
    </location>
</feature>
<feature type="compositionally biased region" description="Polar residues" evidence="2">
    <location>
        <begin position="462"/>
        <end position="471"/>
    </location>
</feature>
<dbReference type="GO" id="GO:0004672">
    <property type="term" value="F:protein kinase activity"/>
    <property type="evidence" value="ECO:0007669"/>
    <property type="project" value="InterPro"/>
</dbReference>
<dbReference type="InterPro" id="IPR050235">
    <property type="entry name" value="CK1_Ser-Thr_kinase"/>
</dbReference>
<evidence type="ECO:0000259" key="3">
    <source>
        <dbReference type="PROSITE" id="PS50011"/>
    </source>
</evidence>
<feature type="region of interest" description="Disordered" evidence="2">
    <location>
        <begin position="387"/>
        <end position="691"/>
    </location>
</feature>
<dbReference type="InterPro" id="IPR011009">
    <property type="entry name" value="Kinase-like_dom_sf"/>
</dbReference>
<evidence type="ECO:0000313" key="4">
    <source>
        <dbReference type="EMBL" id="CDH51787.1"/>
    </source>
</evidence>
<dbReference type="SUPFAM" id="SSF56112">
    <property type="entry name" value="Protein kinase-like (PK-like)"/>
    <property type="match status" value="1"/>
</dbReference>
<dbReference type="PROSITE" id="PS00107">
    <property type="entry name" value="PROTEIN_KINASE_ATP"/>
    <property type="match status" value="1"/>
</dbReference>
<name>A0A068RQ80_9FUNG</name>
<dbReference type="OrthoDB" id="5979581at2759"/>
<feature type="compositionally biased region" description="Polar residues" evidence="2">
    <location>
        <begin position="1"/>
        <end position="13"/>
    </location>
</feature>
<dbReference type="Gene3D" id="1.10.510.10">
    <property type="entry name" value="Transferase(Phosphotransferase) domain 1"/>
    <property type="match status" value="1"/>
</dbReference>
<feature type="compositionally biased region" description="Gly residues" evidence="2">
    <location>
        <begin position="656"/>
        <end position="668"/>
    </location>
</feature>
<evidence type="ECO:0000256" key="2">
    <source>
        <dbReference type="SAM" id="MobiDB-lite"/>
    </source>
</evidence>
<evidence type="ECO:0000256" key="1">
    <source>
        <dbReference type="PROSITE-ProRule" id="PRU10141"/>
    </source>
</evidence>
<dbReference type="InterPro" id="IPR017441">
    <property type="entry name" value="Protein_kinase_ATP_BS"/>
</dbReference>
<keyword evidence="4" id="KW-0418">Kinase</keyword>
<dbReference type="Pfam" id="PF00069">
    <property type="entry name" value="Pkinase"/>
    <property type="match status" value="1"/>
</dbReference>
<accession>A0A068RQ80</accession>
<dbReference type="GO" id="GO:0005524">
    <property type="term" value="F:ATP binding"/>
    <property type="evidence" value="ECO:0007669"/>
    <property type="project" value="UniProtKB-UniRule"/>
</dbReference>
<feature type="region of interest" description="Disordered" evidence="2">
    <location>
        <begin position="1"/>
        <end position="42"/>
    </location>
</feature>
<reference evidence="4" key="1">
    <citation type="submission" date="2013-08" db="EMBL/GenBank/DDBJ databases">
        <title>Gene expansion shapes genome architecture in the human pathogen Lichtheimia corymbifera: an evolutionary genomics analysis in the ancient terrestrial Mucorales (Mucoromycotina).</title>
        <authorList>
            <person name="Schwartze V.U."/>
            <person name="Winter S."/>
            <person name="Shelest E."/>
            <person name="Marcet-Houben M."/>
            <person name="Horn F."/>
            <person name="Wehner S."/>
            <person name="Hoffmann K."/>
            <person name="Riege K."/>
            <person name="Sammeth M."/>
            <person name="Nowrousian M."/>
            <person name="Valiante V."/>
            <person name="Linde J."/>
            <person name="Jacobsen I.D."/>
            <person name="Marz M."/>
            <person name="Brakhage A.A."/>
            <person name="Gabaldon T."/>
            <person name="Bocker S."/>
            <person name="Voigt K."/>
        </authorList>
    </citation>
    <scope>NUCLEOTIDE SEQUENCE [LARGE SCALE GENOMIC DNA]</scope>
    <source>
        <strain evidence="4">FSU 9682</strain>
    </source>
</reference>
<proteinExistence type="predicted"/>
<comment type="caution">
    <text evidence="4">The sequence shown here is derived from an EMBL/GenBank/DDBJ whole genome shotgun (WGS) entry which is preliminary data.</text>
</comment>
<feature type="domain" description="Protein kinase" evidence="3">
    <location>
        <begin position="59"/>
        <end position="417"/>
    </location>
</feature>
<keyword evidence="1" id="KW-0067">ATP-binding</keyword>
<protein>
    <submittedName>
        <fullName evidence="4">Casein kinase i isoform alpha</fullName>
    </submittedName>
</protein>
<feature type="binding site" evidence="1">
    <location>
        <position position="88"/>
    </location>
    <ligand>
        <name>ATP</name>
        <dbReference type="ChEBI" id="CHEBI:30616"/>
    </ligand>
</feature>
<keyword evidence="4" id="KW-0808">Transferase</keyword>
<evidence type="ECO:0000313" key="5">
    <source>
        <dbReference type="Proteomes" id="UP000027586"/>
    </source>
</evidence>
<feature type="compositionally biased region" description="Polar residues" evidence="2">
    <location>
        <begin position="478"/>
        <end position="500"/>
    </location>
</feature>
<dbReference type="Proteomes" id="UP000027586">
    <property type="component" value="Unassembled WGS sequence"/>
</dbReference>
<feature type="compositionally biased region" description="Basic and acidic residues" evidence="2">
    <location>
        <begin position="430"/>
        <end position="453"/>
    </location>
</feature>
<feature type="compositionally biased region" description="Basic and acidic residues" evidence="2">
    <location>
        <begin position="614"/>
        <end position="625"/>
    </location>
</feature>
<sequence length="691" mass="77369">MSGASQPPATHSLTSKHEHSVHENTASTSTQQQHRRQSVSSLCSDLSETSRNIIINGQWLVLGKIGQGSFGEVFEVRDIHTGKAFALKREPQTMRHPQLEKESKYYAELEGGVGIPKCYWYGQYDGFNCMVMDLLGPSLKELRQSVKDIRLDAVVDLGCQMVDILQHVHDNGLVFRDMKPDNFLFDVSCQLPKVEMVRIDSEMPHYEYSVPTCQSVFQQWGQQYPKLYIVDFGLTTYWRDLETGKPHPEGKRRIKNKIGTARYASLNVHHGRLHTRRDDLEGLAYIILDMVLGSLPWSGISARNSKAGWDKMRTLKRDTFMSDLCAGRPVGLVEFAEYTKSLKFAENPDYDYMKRLLRGTLPGGEYSQPARSPFGGGTTSQDLVGEYAKESKDHKDSTSAKVSTEAESKVDSNTPIIDEYQGSGSSSTSEKAKWKMMSKEKKGGWNTYKHDLEPWNPEIDWNTGNQKTMTASWGEDQPNMTWGNNGAQQKDTSGWGNSDHSSSTGGGWGTPSQDGWAATSNTQHQHQQHKDASGWGSNDHSGSTGGGWGAATDTQQQQKDTSGWGNNDHFVSTGGGWGATSSTQQQKQHGFESASAEWQTVGQQNKDSNWRSNRRAESHTWDNRQKHVKPTPRKTATATTTNQRAREQTGWSTTDFGGGWRTNTGGDGWIVNDNREPRKDNRRGRGRRRPQ</sequence>
<gene>
    <name evidence="4" type="ORF">LCOR_03346.1</name>
</gene>
<dbReference type="VEuPathDB" id="FungiDB:LCOR_03346.1"/>
<dbReference type="STRING" id="1263082.A0A068RQ80"/>